<dbReference type="Gene3D" id="2.60.40.10">
    <property type="entry name" value="Immunoglobulins"/>
    <property type="match status" value="1"/>
</dbReference>
<dbReference type="InterPro" id="IPR036179">
    <property type="entry name" value="Ig-like_dom_sf"/>
</dbReference>
<feature type="chain" id="PRO_5029904292" description="Ig-like domain-containing protein" evidence="1">
    <location>
        <begin position="21"/>
        <end position="632"/>
    </location>
</feature>
<dbReference type="OrthoDB" id="6140148at2759"/>
<feature type="domain" description="Ig-like" evidence="2">
    <location>
        <begin position="295"/>
        <end position="390"/>
    </location>
</feature>
<feature type="domain" description="Ig-like" evidence="2">
    <location>
        <begin position="402"/>
        <end position="494"/>
    </location>
</feature>
<protein>
    <recommendedName>
        <fullName evidence="2">Ig-like domain-containing protein</fullName>
    </recommendedName>
</protein>
<keyword evidence="4" id="KW-1185">Reference proteome</keyword>
<feature type="signal peptide" evidence="1">
    <location>
        <begin position="1"/>
        <end position="20"/>
    </location>
</feature>
<evidence type="ECO:0000259" key="2">
    <source>
        <dbReference type="PROSITE" id="PS50835"/>
    </source>
</evidence>
<gene>
    <name evidence="3" type="ORF">EB796_021856</name>
</gene>
<dbReference type="AlphaFoldDB" id="A0A7J7J1V4"/>
<organism evidence="3 4">
    <name type="scientific">Bugula neritina</name>
    <name type="common">Brown bryozoan</name>
    <name type="synonym">Sertularia neritina</name>
    <dbReference type="NCBI Taxonomy" id="10212"/>
    <lineage>
        <taxon>Eukaryota</taxon>
        <taxon>Metazoa</taxon>
        <taxon>Spiralia</taxon>
        <taxon>Lophotrochozoa</taxon>
        <taxon>Bryozoa</taxon>
        <taxon>Gymnolaemata</taxon>
        <taxon>Cheilostomatida</taxon>
        <taxon>Flustrina</taxon>
        <taxon>Buguloidea</taxon>
        <taxon>Bugulidae</taxon>
        <taxon>Bugula</taxon>
    </lineage>
</organism>
<evidence type="ECO:0000313" key="3">
    <source>
        <dbReference type="EMBL" id="KAF6019817.1"/>
    </source>
</evidence>
<dbReference type="SUPFAM" id="SSF48726">
    <property type="entry name" value="Immunoglobulin"/>
    <property type="match status" value="1"/>
</dbReference>
<keyword evidence="1" id="KW-0732">Signal</keyword>
<dbReference type="Proteomes" id="UP000593567">
    <property type="component" value="Unassembled WGS sequence"/>
</dbReference>
<dbReference type="EMBL" id="VXIV02003210">
    <property type="protein sequence ID" value="KAF6019817.1"/>
    <property type="molecule type" value="Genomic_DNA"/>
</dbReference>
<evidence type="ECO:0000256" key="1">
    <source>
        <dbReference type="SAM" id="SignalP"/>
    </source>
</evidence>
<reference evidence="3" key="1">
    <citation type="submission" date="2020-06" db="EMBL/GenBank/DDBJ databases">
        <title>Draft genome of Bugula neritina, a colonial animal packing powerful symbionts and potential medicines.</title>
        <authorList>
            <person name="Rayko M."/>
        </authorList>
    </citation>
    <scope>NUCLEOTIDE SEQUENCE [LARGE SCALE GENOMIC DNA]</scope>
    <source>
        <strain evidence="3">Kwan_BN1</strain>
    </source>
</reference>
<proteinExistence type="predicted"/>
<dbReference type="InterPro" id="IPR013783">
    <property type="entry name" value="Ig-like_fold"/>
</dbReference>
<dbReference type="InterPro" id="IPR007110">
    <property type="entry name" value="Ig-like_dom"/>
</dbReference>
<name>A0A7J7J1V4_BUGNE</name>
<comment type="caution">
    <text evidence="3">The sequence shown here is derived from an EMBL/GenBank/DDBJ whole genome shotgun (WGS) entry which is preliminary data.</text>
</comment>
<accession>A0A7J7J1V4</accession>
<sequence length="632" mass="69916">MMASLKTCVLVLTLLSGARGQIEDKAPSIDYLGTNFFLKKELKDPADYVQVAQAADGVEIVNKMTCRASNVETLKFQYAETSTDPFSDTLPSLWVGTPIRISTTEQELTITDGDTRQLEDLKPMNGYYRCVASNKAGKFETLSATFRVILPYPKVLGGAILANDAVGSPELNQPFSIPCILPDTVDDRAVPEPEDLARYTGGIELDIPQFKWEISTNTEFNNLNYDSADNLNRIKANPITGELFFAYLLDSDKRTGRDEYRCMLLIENVEAVANRVTLLVGSSSEAIPAIAYLDPKASDLTMNEATMVHEVNTEIICQEGVQCELVCIFGGIVSVYLAGREGKVRWRRPGGASTSDSANGKSNYKFLPLRNSEEKWQCEVYNQTSLATIATLVFTVKVQLYPKLTDISKFAENRFESTGSNVEVVCDAENRRPFATEFYFNGQKIVEGTPSWITYDSAMDTKFTIEGAQKNMSGNILCVATNDAGTLYKTSDLTIYVIDYVTRALRSSSRSVTSGFRAYIIYRDDLNSTNTFNFLCTVTLDSNAVVEEAYWMSNKSDVKVTKKDDVGVAAVDISPNNDGEIKMSLSLDPDGSENTNNLRASKWHCAVTYSLFGDFIKTIKSDPVVFDLADSK</sequence>
<evidence type="ECO:0000313" key="4">
    <source>
        <dbReference type="Proteomes" id="UP000593567"/>
    </source>
</evidence>
<dbReference type="PROSITE" id="PS50835">
    <property type="entry name" value="IG_LIKE"/>
    <property type="match status" value="2"/>
</dbReference>